<dbReference type="Pfam" id="PF00370">
    <property type="entry name" value="FGGY_N"/>
    <property type="match status" value="1"/>
</dbReference>
<feature type="binding site" evidence="10">
    <location>
        <position position="14"/>
    </location>
    <ligand>
        <name>ATP</name>
        <dbReference type="ChEBI" id="CHEBI:30616"/>
    </ligand>
</feature>
<feature type="binding site" evidence="10">
    <location>
        <position position="12"/>
    </location>
    <ligand>
        <name>sn-glycerol 3-phosphate</name>
        <dbReference type="ChEBI" id="CHEBI:57597"/>
    </ligand>
</feature>
<protein>
    <recommendedName>
        <fullName evidence="10">Glycerol kinase</fullName>
        <ecNumber evidence="10">2.7.1.30</ecNumber>
    </recommendedName>
    <alternativeName>
        <fullName evidence="10">ATP:glycerol 3-phosphotransferase</fullName>
    </alternativeName>
    <alternativeName>
        <fullName evidence="10">Glycerokinase</fullName>
        <shortName evidence="10">GK</shortName>
    </alternativeName>
</protein>
<dbReference type="SUPFAM" id="SSF53067">
    <property type="entry name" value="Actin-like ATPase domain"/>
    <property type="match status" value="2"/>
</dbReference>
<dbReference type="NCBIfam" id="TIGR01311">
    <property type="entry name" value="glycerol_kin"/>
    <property type="match status" value="1"/>
</dbReference>
<dbReference type="Gene3D" id="3.30.420.40">
    <property type="match status" value="2"/>
</dbReference>
<feature type="binding site" evidence="10">
    <location>
        <position position="16"/>
    </location>
    <ligand>
        <name>ADP</name>
        <dbReference type="ChEBI" id="CHEBI:456216"/>
    </ligand>
</feature>
<feature type="binding site" evidence="10">
    <location>
        <position position="315"/>
    </location>
    <ligand>
        <name>ATP</name>
        <dbReference type="ChEBI" id="CHEBI:30616"/>
    </ligand>
</feature>
<keyword evidence="15" id="KW-1185">Reference proteome</keyword>
<feature type="binding site" evidence="10">
    <location>
        <position position="82"/>
    </location>
    <ligand>
        <name>sn-glycerol 3-phosphate</name>
        <dbReference type="ChEBI" id="CHEBI:57597"/>
    </ligand>
</feature>
<organism evidence="14 15">
    <name type="scientific">Nocardioides perillae</name>
    <dbReference type="NCBI Taxonomy" id="1119534"/>
    <lineage>
        <taxon>Bacteria</taxon>
        <taxon>Bacillati</taxon>
        <taxon>Actinomycetota</taxon>
        <taxon>Actinomycetes</taxon>
        <taxon>Propionibacteriales</taxon>
        <taxon>Nocardioidaceae</taxon>
        <taxon>Nocardioides</taxon>
    </lineage>
</organism>
<dbReference type="GO" id="GO:0005829">
    <property type="term" value="C:cytosol"/>
    <property type="evidence" value="ECO:0007669"/>
    <property type="project" value="TreeGrafter"/>
</dbReference>
<dbReference type="InterPro" id="IPR043129">
    <property type="entry name" value="ATPase_NBD"/>
</dbReference>
<feature type="domain" description="Carbohydrate kinase FGGY C-terminal" evidence="13">
    <location>
        <begin position="266"/>
        <end position="453"/>
    </location>
</feature>
<comment type="function">
    <text evidence="9 10">Key enzyme in the regulation of glycerol uptake and metabolism. Catalyzes the phosphorylation of glycerol to yield sn-glycerol 3-phosphate.</text>
</comment>
<evidence type="ECO:0000256" key="3">
    <source>
        <dbReference type="ARBA" id="ARBA00022679"/>
    </source>
</evidence>
<dbReference type="InterPro" id="IPR018484">
    <property type="entry name" value="FGGY_N"/>
</dbReference>
<feature type="binding site" evidence="10">
    <location>
        <position position="271"/>
    </location>
    <ligand>
        <name>ADP</name>
        <dbReference type="ChEBI" id="CHEBI:456216"/>
    </ligand>
</feature>
<dbReference type="GO" id="GO:0004370">
    <property type="term" value="F:glycerol kinase activity"/>
    <property type="evidence" value="ECO:0007669"/>
    <property type="project" value="UniProtKB-UniRule"/>
</dbReference>
<evidence type="ECO:0000259" key="13">
    <source>
        <dbReference type="Pfam" id="PF02782"/>
    </source>
</evidence>
<feature type="binding site" evidence="10">
    <location>
        <position position="315"/>
    </location>
    <ligand>
        <name>ADP</name>
        <dbReference type="ChEBI" id="CHEBI:456216"/>
    </ligand>
</feature>
<comment type="catalytic activity">
    <reaction evidence="8 10">
        <text>glycerol + ATP = sn-glycerol 3-phosphate + ADP + H(+)</text>
        <dbReference type="Rhea" id="RHEA:21644"/>
        <dbReference type="ChEBI" id="CHEBI:15378"/>
        <dbReference type="ChEBI" id="CHEBI:17754"/>
        <dbReference type="ChEBI" id="CHEBI:30616"/>
        <dbReference type="ChEBI" id="CHEBI:57597"/>
        <dbReference type="ChEBI" id="CHEBI:456216"/>
        <dbReference type="EC" id="2.7.1.30"/>
    </reaction>
</comment>
<dbReference type="EMBL" id="JACCAC010000001">
    <property type="protein sequence ID" value="NYG55231.1"/>
    <property type="molecule type" value="Genomic_DNA"/>
</dbReference>
<gene>
    <name evidence="10" type="primary">glpK</name>
    <name evidence="14" type="ORF">BJ989_001535</name>
</gene>
<comment type="activity regulation">
    <text evidence="10">Inhibited by fructose 1,6-bisphosphate (FBP).</text>
</comment>
<feature type="binding site" evidence="10">
    <location>
        <position position="249"/>
    </location>
    <ligand>
        <name>glycerol</name>
        <dbReference type="ChEBI" id="CHEBI:17754"/>
    </ligand>
</feature>
<feature type="binding site" evidence="10">
    <location>
        <position position="416"/>
    </location>
    <ligand>
        <name>ADP</name>
        <dbReference type="ChEBI" id="CHEBI:456216"/>
    </ligand>
</feature>
<dbReference type="PROSITE" id="PS00445">
    <property type="entry name" value="FGGY_KINASES_2"/>
    <property type="match status" value="1"/>
</dbReference>
<comment type="caution">
    <text evidence="14">The sequence shown here is derived from an EMBL/GenBank/DDBJ whole genome shotgun (WGS) entry which is preliminary data.</text>
</comment>
<name>A0A7Y9RTW3_9ACTN</name>
<feature type="binding site" evidence="10">
    <location>
        <position position="420"/>
    </location>
    <ligand>
        <name>ADP</name>
        <dbReference type="ChEBI" id="CHEBI:456216"/>
    </ligand>
</feature>
<dbReference type="GO" id="GO:0006072">
    <property type="term" value="P:glycerol-3-phosphate metabolic process"/>
    <property type="evidence" value="ECO:0007669"/>
    <property type="project" value="InterPro"/>
</dbReference>
<evidence type="ECO:0000256" key="5">
    <source>
        <dbReference type="ARBA" id="ARBA00022777"/>
    </source>
</evidence>
<evidence type="ECO:0000256" key="4">
    <source>
        <dbReference type="ARBA" id="ARBA00022741"/>
    </source>
</evidence>
<evidence type="ECO:0000256" key="9">
    <source>
        <dbReference type="ARBA" id="ARBA00054633"/>
    </source>
</evidence>
<feature type="binding site" evidence="10">
    <location>
        <position position="416"/>
    </location>
    <ligand>
        <name>ATP</name>
        <dbReference type="ChEBI" id="CHEBI:30616"/>
    </ligand>
</feature>
<feature type="domain" description="Carbohydrate kinase FGGY N-terminal" evidence="12">
    <location>
        <begin position="6"/>
        <end position="256"/>
    </location>
</feature>
<dbReference type="UniPathway" id="UPA00618">
    <property type="reaction ID" value="UER00672"/>
</dbReference>
<dbReference type="NCBIfam" id="NF000756">
    <property type="entry name" value="PRK00047.1"/>
    <property type="match status" value="1"/>
</dbReference>
<evidence type="ECO:0000313" key="14">
    <source>
        <dbReference type="EMBL" id="NYG55231.1"/>
    </source>
</evidence>
<dbReference type="GO" id="GO:0019563">
    <property type="term" value="P:glycerol catabolic process"/>
    <property type="evidence" value="ECO:0007669"/>
    <property type="project" value="UniProtKB-UniRule"/>
</dbReference>
<feature type="binding site" evidence="10">
    <location>
        <position position="12"/>
    </location>
    <ligand>
        <name>ADP</name>
        <dbReference type="ChEBI" id="CHEBI:456216"/>
    </ligand>
</feature>
<comment type="similarity">
    <text evidence="2 10 11">Belongs to the FGGY kinase family.</text>
</comment>
<evidence type="ECO:0000259" key="12">
    <source>
        <dbReference type="Pfam" id="PF00370"/>
    </source>
</evidence>
<keyword evidence="5 10" id="KW-0418">Kinase</keyword>
<evidence type="ECO:0000256" key="8">
    <source>
        <dbReference type="ARBA" id="ARBA00052101"/>
    </source>
</evidence>
<dbReference type="Pfam" id="PF02782">
    <property type="entry name" value="FGGY_C"/>
    <property type="match status" value="1"/>
</dbReference>
<dbReference type="EC" id="2.7.1.30" evidence="10"/>
<dbReference type="InterPro" id="IPR005999">
    <property type="entry name" value="Glycerol_kin"/>
</dbReference>
<dbReference type="HAMAP" id="MF_00186">
    <property type="entry name" value="Glycerol_kin"/>
    <property type="match status" value="1"/>
</dbReference>
<evidence type="ECO:0000256" key="10">
    <source>
        <dbReference type="HAMAP-Rule" id="MF_00186"/>
    </source>
</evidence>
<dbReference type="PROSITE" id="PS00933">
    <property type="entry name" value="FGGY_KINASES_1"/>
    <property type="match status" value="1"/>
</dbReference>
<keyword evidence="7 10" id="KW-0067">ATP-binding</keyword>
<dbReference type="PANTHER" id="PTHR10196:SF69">
    <property type="entry name" value="GLYCEROL KINASE"/>
    <property type="match status" value="1"/>
</dbReference>
<dbReference type="InterPro" id="IPR018483">
    <property type="entry name" value="Carb_kinase_FGGY_CS"/>
</dbReference>
<feature type="binding site" evidence="10">
    <location>
        <position position="82"/>
    </location>
    <ligand>
        <name>glycerol</name>
        <dbReference type="ChEBI" id="CHEBI:17754"/>
    </ligand>
</feature>
<dbReference type="FunFam" id="3.30.420.40:FF:000007">
    <property type="entry name" value="Glycerol kinase"/>
    <property type="match status" value="1"/>
</dbReference>
<evidence type="ECO:0000313" key="15">
    <source>
        <dbReference type="Proteomes" id="UP000544110"/>
    </source>
</evidence>
<dbReference type="RefSeq" id="WP_179517716.1">
    <property type="nucleotide sequence ID" value="NZ_JACCAC010000001.1"/>
</dbReference>
<dbReference type="FunFam" id="3.30.420.40:FF:000008">
    <property type="entry name" value="Glycerol kinase"/>
    <property type="match status" value="1"/>
</dbReference>
<evidence type="ECO:0000256" key="6">
    <source>
        <dbReference type="ARBA" id="ARBA00022798"/>
    </source>
</evidence>
<feature type="binding site" evidence="10">
    <location>
        <position position="319"/>
    </location>
    <ligand>
        <name>ATP</name>
        <dbReference type="ChEBI" id="CHEBI:30616"/>
    </ligand>
</feature>
<dbReference type="GO" id="GO:0005524">
    <property type="term" value="F:ATP binding"/>
    <property type="evidence" value="ECO:0007669"/>
    <property type="project" value="UniProtKB-UniRule"/>
</dbReference>
<feature type="binding site" evidence="10">
    <location>
        <position position="250"/>
    </location>
    <ligand>
        <name>glycerol</name>
        <dbReference type="ChEBI" id="CHEBI:17754"/>
    </ligand>
</feature>
<feature type="binding site" evidence="10">
    <location>
        <position position="83"/>
    </location>
    <ligand>
        <name>glycerol</name>
        <dbReference type="ChEBI" id="CHEBI:17754"/>
    </ligand>
</feature>
<feature type="binding site" evidence="10">
    <location>
        <position position="83"/>
    </location>
    <ligand>
        <name>sn-glycerol 3-phosphate</name>
        <dbReference type="ChEBI" id="CHEBI:57597"/>
    </ligand>
</feature>
<evidence type="ECO:0000256" key="2">
    <source>
        <dbReference type="ARBA" id="ARBA00009156"/>
    </source>
</evidence>
<dbReference type="PANTHER" id="PTHR10196">
    <property type="entry name" value="SUGAR KINASE"/>
    <property type="match status" value="1"/>
</dbReference>
<dbReference type="AlphaFoldDB" id="A0A7Y9RTW3"/>
<evidence type="ECO:0000256" key="7">
    <source>
        <dbReference type="ARBA" id="ARBA00022840"/>
    </source>
</evidence>
<evidence type="ECO:0000256" key="11">
    <source>
        <dbReference type="RuleBase" id="RU003733"/>
    </source>
</evidence>
<proteinExistence type="inferred from homology"/>
<feature type="binding site" evidence="10">
    <location>
        <position position="134"/>
    </location>
    <ligand>
        <name>glycerol</name>
        <dbReference type="ChEBI" id="CHEBI:17754"/>
    </ligand>
</feature>
<feature type="binding site" evidence="10">
    <location>
        <position position="13"/>
    </location>
    <ligand>
        <name>ATP</name>
        <dbReference type="ChEBI" id="CHEBI:30616"/>
    </ligand>
</feature>
<keyword evidence="4 10" id="KW-0547">Nucleotide-binding</keyword>
<feature type="binding site" evidence="10">
    <location>
        <position position="134"/>
    </location>
    <ligand>
        <name>sn-glycerol 3-phosphate</name>
        <dbReference type="ChEBI" id="CHEBI:57597"/>
    </ligand>
</feature>
<dbReference type="Proteomes" id="UP000544110">
    <property type="component" value="Unassembled WGS sequence"/>
</dbReference>
<feature type="binding site" evidence="10">
    <location>
        <position position="249"/>
    </location>
    <ligand>
        <name>sn-glycerol 3-phosphate</name>
        <dbReference type="ChEBI" id="CHEBI:57597"/>
    </ligand>
</feature>
<dbReference type="PIRSF" id="PIRSF000538">
    <property type="entry name" value="GlpK"/>
    <property type="match status" value="1"/>
</dbReference>
<keyword evidence="6 10" id="KW-0319">Glycerol metabolism</keyword>
<dbReference type="CDD" id="cd07769">
    <property type="entry name" value="ASKHA_NBD_FGGY_GK"/>
    <property type="match status" value="1"/>
</dbReference>
<dbReference type="InterPro" id="IPR000577">
    <property type="entry name" value="Carb_kinase_FGGY"/>
</dbReference>
<feature type="binding site" evidence="10">
    <location>
        <position position="12"/>
    </location>
    <ligand>
        <name>ATP</name>
        <dbReference type="ChEBI" id="CHEBI:30616"/>
    </ligand>
</feature>
<keyword evidence="3 10" id="KW-0808">Transferase</keyword>
<reference evidence="14 15" key="1">
    <citation type="submission" date="2020-07" db="EMBL/GenBank/DDBJ databases">
        <title>Sequencing the genomes of 1000 actinobacteria strains.</title>
        <authorList>
            <person name="Klenk H.-P."/>
        </authorList>
    </citation>
    <scope>NUCLEOTIDE SEQUENCE [LARGE SCALE GENOMIC DNA]</scope>
    <source>
        <strain evidence="14 15">DSM 24552</strain>
    </source>
</reference>
<evidence type="ECO:0000256" key="1">
    <source>
        <dbReference type="ARBA" id="ARBA00005190"/>
    </source>
</evidence>
<feature type="binding site" evidence="10">
    <location>
        <position position="271"/>
    </location>
    <ligand>
        <name>ATP</name>
        <dbReference type="ChEBI" id="CHEBI:30616"/>
    </ligand>
</feature>
<dbReference type="InterPro" id="IPR018485">
    <property type="entry name" value="FGGY_C"/>
</dbReference>
<sequence length="505" mass="55105">MPDFVAAVDQGTTSTRCMVFDHAGREVARHQLEHQQILPRAGWVEHDPVEIWERTSSSIQTALNRAGLCATDLAALGITNQRETTVVWNRRTGRPYGNAIVWQDTRTDRIASVLDRDGRGDVIRRKAGLPPATYFSGGKLQWLLEHDERLRRDAEAGDALFGTTDSWVLWNLTGGTDGGVHVTDVTNASRTMLMDLETLDWDDELLGFFGVPRAMLPTIRPSSDPELHGRTRPTGPLGGEVPLAGILGDQQAAMVGQVCFAPGEAKNTYGTGNFLLLNTGEEPVRSDNGLITTVAYQLGAEKPVYALEGSIAVTGSAVQWLRDQLGIISGAAQSETLAREVEDNGGVYFVPAFSGLFAPYWRSDARGAIVGLSRFNSNAHIARATLESICYQSRDVADAMAKDSGVELEVLKVDGGVTANELCMQVQADVLGVEVSRPVVAETTALGAAYAAGLGVGFWKDTDELRANWAEDRRWSPTWSEEQREEGYRGWRKAVERTIDWVDVS</sequence>
<accession>A0A7Y9RTW3</accession>
<comment type="pathway">
    <text evidence="1 10">Polyol metabolism; glycerol degradation via glycerol kinase pathway; sn-glycerol 3-phosphate from glycerol: step 1/1.</text>
</comment>